<accession>A0AAD5S5R7</accession>
<feature type="domain" description="Peptidase S8/S53" evidence="12">
    <location>
        <begin position="37"/>
        <end position="497"/>
    </location>
</feature>
<comment type="catalytic activity">
    <reaction evidence="1">
        <text>Release of an N-terminal tripeptide from a polypeptide.</text>
        <dbReference type="EC" id="3.4.14.10"/>
    </reaction>
</comment>
<dbReference type="GO" id="GO:0006508">
    <property type="term" value="P:proteolysis"/>
    <property type="evidence" value="ECO:0007669"/>
    <property type="project" value="UniProtKB-KW"/>
</dbReference>
<feature type="region of interest" description="Disordered" evidence="11">
    <location>
        <begin position="156"/>
        <end position="182"/>
    </location>
</feature>
<dbReference type="EC" id="3.4.14.10" evidence="3"/>
<keyword evidence="6 10" id="KW-0645">Protease</keyword>
<evidence type="ECO:0000259" key="16">
    <source>
        <dbReference type="Pfam" id="PF21316"/>
    </source>
</evidence>
<evidence type="ECO:0000256" key="10">
    <source>
        <dbReference type="PROSITE-ProRule" id="PRU01240"/>
    </source>
</evidence>
<sequence length="1325" mass="144827">MSLKTYGTVKDFPVDGLLPKEETQSASFVRNHPEYDGRGVVIAILDTGVDPGAPGLKVTTDGKPKVINIIDCTGSGDVPCTTVVEATEQDGKQYVTGLSGRKLLLGSWKNPTGKFRLGVKNSKELFPKTLLDRLDKDEKRKFEVEHHAIVTKVQNEAAQVESAKSDDTNKDHQELKNEHKARSEVLKDQWKSYEHPGRLIDCVVFHDGEKWRAAIDTNESGDLTNAKLLTNYADELEYSNFGEDSMLNFSVNIHDEGETLSIVTLAGSHGTHVAAISAAHYPEDPRLNGVAPGAQIVSLKIGDTRLGSMETGSGLVRAAIELSRLKIDVANISYGEAASVPDYGRFIELLRDEVINKAGCTVLSSAGNAGPALTTVGAPGGTTSGVIGVGAYVTRGMMEAEYALVDNVEERPYTWTSRGPTGDGDVGVDIFAPGAAITSVPQYTIQNAQLMNGTSMSSPNCCGCVALLVSGLKAEKIAYNPYRIKAAIVNTGKDIQNEHRVPFIQVEHAWDHLVAEKGKLGNYSVHYDVTLPEKGKARGIYLRDLDETKDVQTIQVNVQPKFPKADDPTQNIAKLAMEAKIALVPTERWISAPEFVHINNGGRGFNVRIDPRSLQPGHHFGQVIGYDTSNKDLGPLFRVPVTICKPQPVDLNANDSYFRWENVRFDPGSIQRRFISVPPGANFAEVTVRSQNRETPARFIVHLLQLQPQTRYPKFENEYAFMLAGTNSSEEEGSHTKLFPVLPNVTLEVCLAQFWSSPGKTNVSIELKFHGILCSVSGSTSGGLGASSGSGGDLVYLNSGNHGFARVDVSTPIRKEIVSPSVSLDTLRRFFRPTDYQITPLKSRDVLPDSKQVHQLTLTYSVKLTDAGSGTNVTPRFPKFNDVLYDAAVESFVLIVFDNNKRSLSYQDIYAKSVKLSDGTYTIRVQIQSASIEVLDKYISSPLVLDMSLSKSLSLTTYSRLGHAVTGSTEGDAAFKKKVLQRGDRTVFWLGGDLSASLPKDAKQGDLLVGKLEVQGGEKKADGTLYSVAWIVPPEAKPKDDSASNGPKEPPKDDAVLLKEATRDLQISWLKKMKKDDAKETLLKQLEEEYSDHLPLYQAKLDLLLEAADKAEKNGSVPNDLAKQIVGAAEKILELVDEKELAIYHGTKHDLSQGGEKEKNLKKEMDRQKEAVVAAYAAKGRAIKELVVKLENGGKSGDGKVAATTSPYPSIGQSTSVPTDVDGLVKSFDDSLAGLAKWLAEPPTNDGKYLLLWSWRQRRKGLYGTALKALNKFIGDVKNVGAEGEVWKKAVGQKREVVKELGWGVWEKYEERWAVVKAPKDYAPF</sequence>
<evidence type="ECO:0000256" key="7">
    <source>
        <dbReference type="ARBA" id="ARBA00022801"/>
    </source>
</evidence>
<evidence type="ECO:0000256" key="9">
    <source>
        <dbReference type="ARBA" id="ARBA00032232"/>
    </source>
</evidence>
<evidence type="ECO:0000313" key="18">
    <source>
        <dbReference type="Proteomes" id="UP001212841"/>
    </source>
</evidence>
<dbReference type="Pfam" id="PF21316">
    <property type="entry name" value="TPPII_GBD"/>
    <property type="match status" value="1"/>
</dbReference>
<dbReference type="InterPro" id="IPR022229">
    <property type="entry name" value="TPPII_Ig-like-2"/>
</dbReference>
<dbReference type="Gene3D" id="2.60.40.3170">
    <property type="match status" value="1"/>
</dbReference>
<evidence type="ECO:0000256" key="8">
    <source>
        <dbReference type="ARBA" id="ARBA00022825"/>
    </source>
</evidence>
<feature type="active site" description="Charge relay system" evidence="10">
    <location>
        <position position="455"/>
    </location>
</feature>
<dbReference type="GO" id="GO:0004252">
    <property type="term" value="F:serine-type endopeptidase activity"/>
    <property type="evidence" value="ECO:0007669"/>
    <property type="project" value="UniProtKB-UniRule"/>
</dbReference>
<keyword evidence="5" id="KW-0031">Aminopeptidase</keyword>
<evidence type="ECO:0000259" key="14">
    <source>
        <dbReference type="Pfam" id="PF12583"/>
    </source>
</evidence>
<feature type="domain" description="Tripeptidyl peptidase II second Ig-like" evidence="13">
    <location>
        <begin position="812"/>
        <end position="1003"/>
    </location>
</feature>
<keyword evidence="18" id="KW-1185">Reference proteome</keyword>
<evidence type="ECO:0000256" key="5">
    <source>
        <dbReference type="ARBA" id="ARBA00022438"/>
    </source>
</evidence>
<dbReference type="PANTHER" id="PTHR43806:SF14">
    <property type="entry name" value="TRIPEPTIDYL-PEPTIDASE 2"/>
    <property type="match status" value="1"/>
</dbReference>
<dbReference type="Proteomes" id="UP001212841">
    <property type="component" value="Unassembled WGS sequence"/>
</dbReference>
<evidence type="ECO:0000256" key="3">
    <source>
        <dbReference type="ARBA" id="ARBA00012462"/>
    </source>
</evidence>
<dbReference type="InterPro" id="IPR048384">
    <property type="entry name" value="TPPII_GBD"/>
</dbReference>
<dbReference type="GO" id="GO:0008240">
    <property type="term" value="F:tripeptidyl-peptidase activity"/>
    <property type="evidence" value="ECO:0007669"/>
    <property type="project" value="UniProtKB-EC"/>
</dbReference>
<dbReference type="PRINTS" id="PR00723">
    <property type="entry name" value="SUBTILISIN"/>
</dbReference>
<dbReference type="GO" id="GO:0004177">
    <property type="term" value="F:aminopeptidase activity"/>
    <property type="evidence" value="ECO:0007669"/>
    <property type="project" value="UniProtKB-KW"/>
</dbReference>
<keyword evidence="8 10" id="KW-0720">Serine protease</keyword>
<evidence type="ECO:0000259" key="13">
    <source>
        <dbReference type="Pfam" id="PF12580"/>
    </source>
</evidence>
<dbReference type="InterPro" id="IPR048383">
    <property type="entry name" value="TPPII_Ig-like-1"/>
</dbReference>
<dbReference type="InterPro" id="IPR046939">
    <property type="entry name" value="TPPII_C_sf"/>
</dbReference>
<organism evidence="17 18">
    <name type="scientific">Rhizophlyctis rosea</name>
    <dbReference type="NCBI Taxonomy" id="64517"/>
    <lineage>
        <taxon>Eukaryota</taxon>
        <taxon>Fungi</taxon>
        <taxon>Fungi incertae sedis</taxon>
        <taxon>Chytridiomycota</taxon>
        <taxon>Chytridiomycota incertae sedis</taxon>
        <taxon>Chytridiomycetes</taxon>
        <taxon>Rhizophlyctidales</taxon>
        <taxon>Rhizophlyctidaceae</taxon>
        <taxon>Rhizophlyctis</taxon>
    </lineage>
</organism>
<dbReference type="InterPro" id="IPR000209">
    <property type="entry name" value="Peptidase_S8/S53_dom"/>
</dbReference>
<name>A0AAD5S5R7_9FUNG</name>
<dbReference type="SUPFAM" id="SSF52743">
    <property type="entry name" value="Subtilisin-like"/>
    <property type="match status" value="1"/>
</dbReference>
<evidence type="ECO:0000256" key="2">
    <source>
        <dbReference type="ARBA" id="ARBA00011073"/>
    </source>
</evidence>
<dbReference type="Gene3D" id="3.40.50.200">
    <property type="entry name" value="Peptidase S8/S53 domain"/>
    <property type="match status" value="2"/>
</dbReference>
<dbReference type="Pfam" id="PF12580">
    <property type="entry name" value="TPPII"/>
    <property type="match status" value="1"/>
</dbReference>
<evidence type="ECO:0000259" key="12">
    <source>
        <dbReference type="Pfam" id="PF00082"/>
    </source>
</evidence>
<feature type="compositionally biased region" description="Basic and acidic residues" evidence="11">
    <location>
        <begin position="163"/>
        <end position="182"/>
    </location>
</feature>
<evidence type="ECO:0000256" key="6">
    <source>
        <dbReference type="ARBA" id="ARBA00022670"/>
    </source>
</evidence>
<evidence type="ECO:0000256" key="1">
    <source>
        <dbReference type="ARBA" id="ARBA00001910"/>
    </source>
</evidence>
<dbReference type="Pfam" id="PF12583">
    <property type="entry name" value="TPPII_C"/>
    <property type="match status" value="1"/>
</dbReference>
<dbReference type="EMBL" id="JADGJD010001021">
    <property type="protein sequence ID" value="KAJ3047136.1"/>
    <property type="molecule type" value="Genomic_DNA"/>
</dbReference>
<feature type="domain" description="Tripeptidyl-peptidase II first Ig-like" evidence="15">
    <location>
        <begin position="525"/>
        <end position="643"/>
    </location>
</feature>
<feature type="domain" description="Tripeptidyl peptidase II C-terminal" evidence="14">
    <location>
        <begin position="1059"/>
        <end position="1110"/>
    </location>
</feature>
<feature type="active site" description="Charge relay system" evidence="10">
    <location>
        <position position="269"/>
    </location>
</feature>
<dbReference type="InterPro" id="IPR023828">
    <property type="entry name" value="Peptidase_S8_Ser-AS"/>
</dbReference>
<keyword evidence="7 10" id="KW-0378">Hydrolase</keyword>
<comment type="similarity">
    <text evidence="2 10">Belongs to the peptidase S8 family.</text>
</comment>
<dbReference type="InterPro" id="IPR036852">
    <property type="entry name" value="Peptidase_S8/S53_dom_sf"/>
</dbReference>
<protein>
    <recommendedName>
        <fullName evidence="4">Tripeptidyl-peptidase 2</fullName>
        <ecNumber evidence="3">3.4.14.10</ecNumber>
    </recommendedName>
    <alternativeName>
        <fullName evidence="9">Tripeptidyl aminopeptidase</fullName>
    </alternativeName>
</protein>
<evidence type="ECO:0000256" key="4">
    <source>
        <dbReference type="ARBA" id="ARBA00020244"/>
    </source>
</evidence>
<gene>
    <name evidence="17" type="primary">TPP2</name>
    <name evidence="17" type="ORF">HK097_000210</name>
</gene>
<dbReference type="InterPro" id="IPR015500">
    <property type="entry name" value="Peptidase_S8_subtilisin-rel"/>
</dbReference>
<dbReference type="FunFam" id="3.40.50.200:FF:000013">
    <property type="entry name" value="Tripeptidyl-peptidase 2 homolog"/>
    <property type="match status" value="1"/>
</dbReference>
<dbReference type="PROSITE" id="PS51892">
    <property type="entry name" value="SUBTILASE"/>
    <property type="match status" value="1"/>
</dbReference>
<dbReference type="InterPro" id="IPR022232">
    <property type="entry name" value="TPPII_C_art"/>
</dbReference>
<reference evidence="17" key="1">
    <citation type="submission" date="2020-05" db="EMBL/GenBank/DDBJ databases">
        <title>Phylogenomic resolution of chytrid fungi.</title>
        <authorList>
            <person name="Stajich J.E."/>
            <person name="Amses K."/>
            <person name="Simmons R."/>
            <person name="Seto K."/>
            <person name="Myers J."/>
            <person name="Bonds A."/>
            <person name="Quandt C.A."/>
            <person name="Barry K."/>
            <person name="Liu P."/>
            <person name="Grigoriev I."/>
            <person name="Longcore J.E."/>
            <person name="James T.Y."/>
        </authorList>
    </citation>
    <scope>NUCLEOTIDE SEQUENCE</scope>
    <source>
        <strain evidence="17">JEL0318</strain>
    </source>
</reference>
<evidence type="ECO:0000256" key="11">
    <source>
        <dbReference type="SAM" id="MobiDB-lite"/>
    </source>
</evidence>
<dbReference type="Gene3D" id="1.25.40.710">
    <property type="match status" value="1"/>
</dbReference>
<dbReference type="Pfam" id="PF00082">
    <property type="entry name" value="Peptidase_S8"/>
    <property type="match status" value="1"/>
</dbReference>
<proteinExistence type="inferred from homology"/>
<evidence type="ECO:0000259" key="15">
    <source>
        <dbReference type="Pfam" id="PF21223"/>
    </source>
</evidence>
<evidence type="ECO:0000313" key="17">
    <source>
        <dbReference type="EMBL" id="KAJ3047136.1"/>
    </source>
</evidence>
<dbReference type="CDD" id="cd04857">
    <property type="entry name" value="Peptidases_S8_Tripeptidyl_Aminopeptidase_II"/>
    <property type="match status" value="1"/>
</dbReference>
<dbReference type="InterPro" id="IPR050131">
    <property type="entry name" value="Peptidase_S8_subtilisin-like"/>
</dbReference>
<comment type="caution">
    <text evidence="17">The sequence shown here is derived from an EMBL/GenBank/DDBJ whole genome shotgun (WGS) entry which is preliminary data.</text>
</comment>
<feature type="domain" description="Tripeptidyl-peptidase II galactose-binding" evidence="16">
    <location>
        <begin position="665"/>
        <end position="758"/>
    </location>
</feature>
<dbReference type="PROSITE" id="PS00138">
    <property type="entry name" value="SUBTILASE_SER"/>
    <property type="match status" value="1"/>
</dbReference>
<feature type="active site" description="Charge relay system" evidence="10">
    <location>
        <position position="46"/>
    </location>
</feature>
<dbReference type="InterPro" id="IPR034051">
    <property type="entry name" value="TPP_II_domain"/>
</dbReference>
<dbReference type="InterPro" id="IPR046940">
    <property type="entry name" value="TPPII_Ig-like_sf"/>
</dbReference>
<dbReference type="Pfam" id="PF21223">
    <property type="entry name" value="TPPII_Ig-like-1"/>
    <property type="match status" value="1"/>
</dbReference>
<dbReference type="GO" id="GO:0005829">
    <property type="term" value="C:cytosol"/>
    <property type="evidence" value="ECO:0007669"/>
    <property type="project" value="TreeGrafter"/>
</dbReference>
<dbReference type="PANTHER" id="PTHR43806">
    <property type="entry name" value="PEPTIDASE S8"/>
    <property type="match status" value="1"/>
</dbReference>